<dbReference type="GO" id="GO:0000244">
    <property type="term" value="P:spliceosomal tri-snRNP complex assembly"/>
    <property type="evidence" value="ECO:0007669"/>
    <property type="project" value="TreeGrafter"/>
</dbReference>
<protein>
    <recommendedName>
        <fullName evidence="2">AAR2 C-terminal domain-containing protein</fullName>
    </recommendedName>
</protein>
<name>A0AA38VI51_9PEZI</name>
<dbReference type="PANTHER" id="PTHR12689">
    <property type="entry name" value="A1 CISTRON SPLICING FACTOR AAR2-RELATED"/>
    <property type="match status" value="1"/>
</dbReference>
<organism evidence="3 4">
    <name type="scientific">Pleurostoma richardsiae</name>
    <dbReference type="NCBI Taxonomy" id="41990"/>
    <lineage>
        <taxon>Eukaryota</taxon>
        <taxon>Fungi</taxon>
        <taxon>Dikarya</taxon>
        <taxon>Ascomycota</taxon>
        <taxon>Pezizomycotina</taxon>
        <taxon>Sordariomycetes</taxon>
        <taxon>Sordariomycetidae</taxon>
        <taxon>Calosphaeriales</taxon>
        <taxon>Pleurostomataceae</taxon>
        <taxon>Pleurostoma</taxon>
    </lineage>
</organism>
<accession>A0AA38VI51</accession>
<dbReference type="Proteomes" id="UP001174694">
    <property type="component" value="Unassembled WGS sequence"/>
</dbReference>
<dbReference type="InterPro" id="IPR007946">
    <property type="entry name" value="AAR2"/>
</dbReference>
<comment type="caution">
    <text evidence="3">The sequence shown here is derived from an EMBL/GenBank/DDBJ whole genome shotgun (WGS) entry which is preliminary data.</text>
</comment>
<dbReference type="Gene3D" id="1.25.40.550">
    <property type="entry name" value="Aar2, C-terminal domain-like"/>
    <property type="match status" value="1"/>
</dbReference>
<dbReference type="EMBL" id="JANBVO010000005">
    <property type="protein sequence ID" value="KAJ9152044.1"/>
    <property type="molecule type" value="Genomic_DNA"/>
</dbReference>
<dbReference type="AlphaFoldDB" id="A0AA38VI51"/>
<feature type="domain" description="AAR2 C-terminal" evidence="2">
    <location>
        <begin position="130"/>
        <end position="308"/>
    </location>
</feature>
<feature type="non-terminal residue" evidence="3">
    <location>
        <position position="1"/>
    </location>
</feature>
<sequence length="359" mass="38064">PLPKKDPPRGAPRAEPDFETSADDGVVWRAVTSAISEALLERVTGRRGVAEWMVDTADGAKGEAGASFAQAAGAGRLLRAAGGGELTFLFAPDDVDVLLRRPHPPSGASPADGGDAHARRLDPTTAQVLTVLDNPASGVAEADLVGELQLAFLTGMHLSNLACLEQWWHLVLRLILRAHGLALVRPRLARDLLRTMHAQLVYSERYIVGSPPAPPSDSGSTGAVAKRGGGARGDSARNGGEDDDSAGMGILDVMPRNKARLRGALTTYKRRLDEALLGLGDGITAEQAEVGEAFLDLETYLWRYGWDLRGGEDEGVGGRAGDGGGMGPRDEDEDDDEYQPVVVDLDESGREVGLLSWNH</sequence>
<evidence type="ECO:0000256" key="1">
    <source>
        <dbReference type="SAM" id="MobiDB-lite"/>
    </source>
</evidence>
<gene>
    <name evidence="3" type="ORF">NKR23_g3009</name>
</gene>
<dbReference type="PANTHER" id="PTHR12689:SF4">
    <property type="entry name" value="PROTEIN AAR2 HOMOLOG"/>
    <property type="match status" value="1"/>
</dbReference>
<evidence type="ECO:0000313" key="4">
    <source>
        <dbReference type="Proteomes" id="UP001174694"/>
    </source>
</evidence>
<feature type="compositionally biased region" description="Low complexity" evidence="1">
    <location>
        <begin position="216"/>
        <end position="226"/>
    </location>
</feature>
<keyword evidence="4" id="KW-1185">Reference proteome</keyword>
<evidence type="ECO:0000259" key="2">
    <source>
        <dbReference type="Pfam" id="PF05282"/>
    </source>
</evidence>
<proteinExistence type="predicted"/>
<dbReference type="CDD" id="cd13778">
    <property type="entry name" value="Aar2_C"/>
    <property type="match status" value="1"/>
</dbReference>
<dbReference type="InterPro" id="IPR038514">
    <property type="entry name" value="AAR2_C_sf"/>
</dbReference>
<evidence type="ECO:0000313" key="3">
    <source>
        <dbReference type="EMBL" id="KAJ9152044.1"/>
    </source>
</evidence>
<feature type="region of interest" description="Disordered" evidence="1">
    <location>
        <begin position="1"/>
        <end position="20"/>
    </location>
</feature>
<feature type="compositionally biased region" description="Gly residues" evidence="1">
    <location>
        <begin position="317"/>
        <end position="327"/>
    </location>
</feature>
<feature type="compositionally biased region" description="Basic and acidic residues" evidence="1">
    <location>
        <begin position="1"/>
        <end position="16"/>
    </location>
</feature>
<feature type="region of interest" description="Disordered" evidence="1">
    <location>
        <begin position="313"/>
        <end position="337"/>
    </location>
</feature>
<dbReference type="Pfam" id="PF05282">
    <property type="entry name" value="AAR2"/>
    <property type="match status" value="1"/>
</dbReference>
<feature type="region of interest" description="Disordered" evidence="1">
    <location>
        <begin position="211"/>
        <end position="249"/>
    </location>
</feature>
<reference evidence="3" key="1">
    <citation type="submission" date="2022-07" db="EMBL/GenBank/DDBJ databases">
        <title>Fungi with potential for degradation of polypropylene.</title>
        <authorList>
            <person name="Gostincar C."/>
        </authorList>
    </citation>
    <scope>NUCLEOTIDE SEQUENCE</scope>
    <source>
        <strain evidence="3">EXF-13308</strain>
    </source>
</reference>
<dbReference type="InterPro" id="IPR033648">
    <property type="entry name" value="AAR2_C"/>
</dbReference>